<accession>A0A7Z1AY81</accession>
<dbReference type="EMBL" id="MSIF01000009">
    <property type="protein sequence ID" value="OLF09362.1"/>
    <property type="molecule type" value="Genomic_DNA"/>
</dbReference>
<sequence>MESISLASNSGEDSVLVRLGAADRVVLVAGIVEWRRTLVGGRTWVWRTPDGTAVHISTTGHAPECAGLSVAVLAGPVAWGGCLDVPVEPGVSEEVDDDVLYRWLGDEIANDWPFTVNTVAGVTS</sequence>
<gene>
    <name evidence="1" type="ORF">BLA60_19495</name>
</gene>
<organism evidence="1 2">
    <name type="scientific">Actinophytocola xinjiangensis</name>
    <dbReference type="NCBI Taxonomy" id="485602"/>
    <lineage>
        <taxon>Bacteria</taxon>
        <taxon>Bacillati</taxon>
        <taxon>Actinomycetota</taxon>
        <taxon>Actinomycetes</taxon>
        <taxon>Pseudonocardiales</taxon>
        <taxon>Pseudonocardiaceae</taxon>
    </lineage>
</organism>
<dbReference type="Proteomes" id="UP000185696">
    <property type="component" value="Unassembled WGS sequence"/>
</dbReference>
<evidence type="ECO:0000313" key="1">
    <source>
        <dbReference type="EMBL" id="OLF09362.1"/>
    </source>
</evidence>
<dbReference type="OrthoDB" id="3686984at2"/>
<reference evidence="1 2" key="1">
    <citation type="submission" date="2016-12" db="EMBL/GenBank/DDBJ databases">
        <title>The draft genome sequence of Actinophytocola xinjiangensis.</title>
        <authorList>
            <person name="Wang W."/>
            <person name="Yuan L."/>
        </authorList>
    </citation>
    <scope>NUCLEOTIDE SEQUENCE [LARGE SCALE GENOMIC DNA]</scope>
    <source>
        <strain evidence="1 2">CGMCC 4.4663</strain>
    </source>
</reference>
<dbReference type="AlphaFoldDB" id="A0A7Z1AY81"/>
<proteinExistence type="predicted"/>
<dbReference type="RefSeq" id="WP_075134355.1">
    <property type="nucleotide sequence ID" value="NZ_MSIF01000009.1"/>
</dbReference>
<comment type="caution">
    <text evidence="1">The sequence shown here is derived from an EMBL/GenBank/DDBJ whole genome shotgun (WGS) entry which is preliminary data.</text>
</comment>
<name>A0A7Z1AY81_9PSEU</name>
<keyword evidence="2" id="KW-1185">Reference proteome</keyword>
<protein>
    <submittedName>
        <fullName evidence="1">Uncharacterized protein</fullName>
    </submittedName>
</protein>
<evidence type="ECO:0000313" key="2">
    <source>
        <dbReference type="Proteomes" id="UP000185696"/>
    </source>
</evidence>